<feature type="region of interest" description="Disordered" evidence="4">
    <location>
        <begin position="180"/>
        <end position="213"/>
    </location>
</feature>
<evidence type="ECO:0000256" key="1">
    <source>
        <dbReference type="ARBA" id="ARBA00022723"/>
    </source>
</evidence>
<dbReference type="EMBL" id="JBHSFQ010000017">
    <property type="protein sequence ID" value="MFC4563706.1"/>
    <property type="molecule type" value="Genomic_DNA"/>
</dbReference>
<dbReference type="PROSITE" id="PS51007">
    <property type="entry name" value="CYTC"/>
    <property type="match status" value="1"/>
</dbReference>
<reference evidence="7" key="1">
    <citation type="journal article" date="2019" name="Int. J. Syst. Evol. Microbiol.">
        <title>The Global Catalogue of Microorganisms (GCM) 10K type strain sequencing project: providing services to taxonomists for standard genome sequencing and annotation.</title>
        <authorList>
            <consortium name="The Broad Institute Genomics Platform"/>
            <consortium name="The Broad Institute Genome Sequencing Center for Infectious Disease"/>
            <person name="Wu L."/>
            <person name="Ma J."/>
        </authorList>
    </citation>
    <scope>NUCLEOTIDE SEQUENCE [LARGE SCALE GENOMIC DNA]</scope>
    <source>
        <strain evidence="7">XZYJ18</strain>
    </source>
</reference>
<evidence type="ECO:0000256" key="3">
    <source>
        <dbReference type="PROSITE-ProRule" id="PRU00433"/>
    </source>
</evidence>
<sequence length="459" mass="48240">MTTAAHVPGRTATRPGGAGRAPHSSSDDRHALRRVDWAAPTTAAFYRSLEAALEPVGEPAGLDPVRNPFAPGAGQRPPELAGRERELQRFGVVLERVARGRPERGVVLTGMRGVGKTALLSAFRTMAARRRWGTGKVEARPGRPIRPQLAAALGGALRDLAQRHRAPERVDRAMSALAAFAGAPADRPGTDDRGRPTGAGPEPPAPVRGRAGSVGPGSDLTDLFAESAAIAADLGTGIALFIDEMHDLSADDLAALCTACHELAQTGGPLIVVGAGLPHLPALLADSRSYAERLFRYARVGPLGRAAAIDALVVPARLEGVAFEPGALDSLYEVSGGYPFFVQTYARATWDVALRSPISAGDVAAAVPDADDELAAGFFGGRYERATPAERSYMRAMAAMGDRPVRAAEVATALGRPLAAPCPALDSLIRKGLVHSATRDTIAFTVPHFGRYLRLRRHS</sequence>
<name>A0ABV9E016_9ACTN</name>
<feature type="domain" description="Cytochrome c" evidence="5">
    <location>
        <begin position="232"/>
        <end position="383"/>
    </location>
</feature>
<proteinExistence type="predicted"/>
<accession>A0ABV9E016</accession>
<protein>
    <submittedName>
        <fullName evidence="6">AAA family ATPase</fullName>
    </submittedName>
</protein>
<evidence type="ECO:0000313" key="6">
    <source>
        <dbReference type="EMBL" id="MFC4563706.1"/>
    </source>
</evidence>
<dbReference type="InterPro" id="IPR041664">
    <property type="entry name" value="AAA_16"/>
</dbReference>
<keyword evidence="1 3" id="KW-0479">Metal-binding</keyword>
<dbReference type="InterPro" id="IPR027417">
    <property type="entry name" value="P-loop_NTPase"/>
</dbReference>
<evidence type="ECO:0000259" key="5">
    <source>
        <dbReference type="PROSITE" id="PS51007"/>
    </source>
</evidence>
<dbReference type="Pfam" id="PF13191">
    <property type="entry name" value="AAA_16"/>
    <property type="match status" value="1"/>
</dbReference>
<comment type="caution">
    <text evidence="6">The sequence shown here is derived from an EMBL/GenBank/DDBJ whole genome shotgun (WGS) entry which is preliminary data.</text>
</comment>
<dbReference type="SUPFAM" id="SSF52540">
    <property type="entry name" value="P-loop containing nucleoside triphosphate hydrolases"/>
    <property type="match status" value="1"/>
</dbReference>
<evidence type="ECO:0000256" key="2">
    <source>
        <dbReference type="ARBA" id="ARBA00023004"/>
    </source>
</evidence>
<feature type="compositionally biased region" description="Basic and acidic residues" evidence="4">
    <location>
        <begin position="25"/>
        <end position="34"/>
    </location>
</feature>
<keyword evidence="2 3" id="KW-0408">Iron</keyword>
<organism evidence="6 7">
    <name type="scientific">Nocardiopsis mangrovi</name>
    <dbReference type="NCBI Taxonomy" id="1179818"/>
    <lineage>
        <taxon>Bacteria</taxon>
        <taxon>Bacillati</taxon>
        <taxon>Actinomycetota</taxon>
        <taxon>Actinomycetes</taxon>
        <taxon>Streptosporangiales</taxon>
        <taxon>Nocardiopsidaceae</taxon>
        <taxon>Nocardiopsis</taxon>
    </lineage>
</organism>
<dbReference type="InterPro" id="IPR009056">
    <property type="entry name" value="Cyt_c-like_dom"/>
</dbReference>
<dbReference type="Gene3D" id="3.40.50.300">
    <property type="entry name" value="P-loop containing nucleotide triphosphate hydrolases"/>
    <property type="match status" value="1"/>
</dbReference>
<keyword evidence="7" id="KW-1185">Reference proteome</keyword>
<gene>
    <name evidence="6" type="ORF">ACFO4E_17720</name>
</gene>
<dbReference type="Proteomes" id="UP001595923">
    <property type="component" value="Unassembled WGS sequence"/>
</dbReference>
<evidence type="ECO:0000256" key="4">
    <source>
        <dbReference type="SAM" id="MobiDB-lite"/>
    </source>
</evidence>
<dbReference type="RefSeq" id="WP_378576210.1">
    <property type="nucleotide sequence ID" value="NZ_JBHSFQ010000017.1"/>
</dbReference>
<feature type="region of interest" description="Disordered" evidence="4">
    <location>
        <begin position="1"/>
        <end position="34"/>
    </location>
</feature>
<keyword evidence="3" id="KW-0349">Heme</keyword>
<evidence type="ECO:0000313" key="7">
    <source>
        <dbReference type="Proteomes" id="UP001595923"/>
    </source>
</evidence>